<dbReference type="EMBL" id="JAEDAJ010000004">
    <property type="protein sequence ID" value="MBK0331511.1"/>
    <property type="molecule type" value="Genomic_DNA"/>
</dbReference>
<keyword evidence="3" id="KW-0813">Transport</keyword>
<evidence type="ECO:0000256" key="8">
    <source>
        <dbReference type="SAM" id="MobiDB-lite"/>
    </source>
</evidence>
<feature type="compositionally biased region" description="Basic and acidic residues" evidence="8">
    <location>
        <begin position="31"/>
        <end position="40"/>
    </location>
</feature>
<dbReference type="SUPFAM" id="SSF81345">
    <property type="entry name" value="ABC transporter involved in vitamin B12 uptake, BtuC"/>
    <property type="match status" value="1"/>
</dbReference>
<feature type="transmembrane region" description="Helical" evidence="9">
    <location>
        <begin position="118"/>
        <end position="135"/>
    </location>
</feature>
<reference evidence="10 11" key="1">
    <citation type="submission" date="2020-12" db="EMBL/GenBank/DDBJ databases">
        <title>Brachybacterium sp. MASK1Z-5, whole genome shotgun sequence.</title>
        <authorList>
            <person name="Tuo L."/>
        </authorList>
    </citation>
    <scope>NUCLEOTIDE SEQUENCE [LARGE SCALE GENOMIC DNA]</scope>
    <source>
        <strain evidence="10 11">MASK1Z-5</strain>
    </source>
</reference>
<evidence type="ECO:0000256" key="6">
    <source>
        <dbReference type="ARBA" id="ARBA00022989"/>
    </source>
</evidence>
<dbReference type="InterPro" id="IPR000522">
    <property type="entry name" value="ABC_transptr_permease_BtuC"/>
</dbReference>
<keyword evidence="11" id="KW-1185">Reference proteome</keyword>
<dbReference type="RefSeq" id="WP_200502145.1">
    <property type="nucleotide sequence ID" value="NZ_JAEDAJ010000004.1"/>
</dbReference>
<feature type="transmembrane region" description="Helical" evidence="9">
    <location>
        <begin position="340"/>
        <end position="361"/>
    </location>
</feature>
<evidence type="ECO:0000256" key="3">
    <source>
        <dbReference type="ARBA" id="ARBA00022448"/>
    </source>
</evidence>
<name>A0ABS1BA50_9MICO</name>
<proteinExistence type="inferred from homology"/>
<dbReference type="PANTHER" id="PTHR30472:SF67">
    <property type="entry name" value="PERMEASE OF ABC TRANSPORTER-RELATED"/>
    <property type="match status" value="1"/>
</dbReference>
<comment type="subcellular location">
    <subcellularLocation>
        <location evidence="1">Cell membrane</location>
        <topology evidence="1">Multi-pass membrane protein</topology>
    </subcellularLocation>
</comment>
<dbReference type="PANTHER" id="PTHR30472">
    <property type="entry name" value="FERRIC ENTEROBACTIN TRANSPORT SYSTEM PERMEASE PROTEIN"/>
    <property type="match status" value="1"/>
</dbReference>
<keyword evidence="5 9" id="KW-0812">Transmembrane</keyword>
<evidence type="ECO:0000256" key="1">
    <source>
        <dbReference type="ARBA" id="ARBA00004651"/>
    </source>
</evidence>
<evidence type="ECO:0000313" key="11">
    <source>
        <dbReference type="Proteomes" id="UP000612352"/>
    </source>
</evidence>
<evidence type="ECO:0000256" key="9">
    <source>
        <dbReference type="SAM" id="Phobius"/>
    </source>
</evidence>
<evidence type="ECO:0000313" key="10">
    <source>
        <dbReference type="EMBL" id="MBK0331511.1"/>
    </source>
</evidence>
<keyword evidence="7 9" id="KW-0472">Membrane</keyword>
<evidence type="ECO:0000256" key="2">
    <source>
        <dbReference type="ARBA" id="ARBA00007935"/>
    </source>
</evidence>
<comment type="similarity">
    <text evidence="2">Belongs to the binding-protein-dependent transport system permease family. FecCD subfamily.</text>
</comment>
<evidence type="ECO:0000256" key="5">
    <source>
        <dbReference type="ARBA" id="ARBA00022692"/>
    </source>
</evidence>
<comment type="caution">
    <text evidence="10">The sequence shown here is derived from an EMBL/GenBank/DDBJ whole genome shotgun (WGS) entry which is preliminary data.</text>
</comment>
<evidence type="ECO:0000256" key="4">
    <source>
        <dbReference type="ARBA" id="ARBA00022475"/>
    </source>
</evidence>
<dbReference type="InterPro" id="IPR037294">
    <property type="entry name" value="ABC_BtuC-like"/>
</dbReference>
<feature type="transmembrane region" description="Helical" evidence="9">
    <location>
        <begin position="174"/>
        <end position="195"/>
    </location>
</feature>
<dbReference type="Gene3D" id="1.10.3470.10">
    <property type="entry name" value="ABC transporter involved in vitamin B12 uptake, BtuC"/>
    <property type="match status" value="1"/>
</dbReference>
<gene>
    <name evidence="10" type="ORF">I8D64_08855</name>
</gene>
<feature type="transmembrane region" description="Helical" evidence="9">
    <location>
        <begin position="237"/>
        <end position="257"/>
    </location>
</feature>
<dbReference type="Proteomes" id="UP000612352">
    <property type="component" value="Unassembled WGS sequence"/>
</dbReference>
<dbReference type="CDD" id="cd06550">
    <property type="entry name" value="TM_ABC_iron-siderophores_like"/>
    <property type="match status" value="1"/>
</dbReference>
<feature type="transmembrane region" description="Helical" evidence="9">
    <location>
        <begin position="300"/>
        <end position="328"/>
    </location>
</feature>
<feature type="transmembrane region" description="Helical" evidence="9">
    <location>
        <begin position="147"/>
        <end position="168"/>
    </location>
</feature>
<protein>
    <submittedName>
        <fullName evidence="10">Iron ABC transporter permease</fullName>
    </submittedName>
</protein>
<keyword evidence="6 9" id="KW-1133">Transmembrane helix</keyword>
<feature type="transmembrane region" description="Helical" evidence="9">
    <location>
        <begin position="207"/>
        <end position="225"/>
    </location>
</feature>
<feature type="transmembrane region" description="Helical" evidence="9">
    <location>
        <begin position="262"/>
        <end position="280"/>
    </location>
</feature>
<feature type="region of interest" description="Disordered" evidence="8">
    <location>
        <begin position="1"/>
        <end position="45"/>
    </location>
</feature>
<keyword evidence="4" id="KW-1003">Cell membrane</keyword>
<dbReference type="Pfam" id="PF01032">
    <property type="entry name" value="FecCD"/>
    <property type="match status" value="1"/>
</dbReference>
<feature type="transmembrane region" description="Helical" evidence="9">
    <location>
        <begin position="55"/>
        <end position="77"/>
    </location>
</feature>
<organism evidence="10 11">
    <name type="scientific">Brachybacterium halotolerans</name>
    <dbReference type="NCBI Taxonomy" id="2795215"/>
    <lineage>
        <taxon>Bacteria</taxon>
        <taxon>Bacillati</taxon>
        <taxon>Actinomycetota</taxon>
        <taxon>Actinomycetes</taxon>
        <taxon>Micrococcales</taxon>
        <taxon>Dermabacteraceae</taxon>
        <taxon>Brachybacterium</taxon>
    </lineage>
</organism>
<feature type="transmembrane region" description="Helical" evidence="9">
    <location>
        <begin position="367"/>
        <end position="385"/>
    </location>
</feature>
<evidence type="ECO:0000256" key="7">
    <source>
        <dbReference type="ARBA" id="ARBA00023136"/>
    </source>
</evidence>
<sequence>MTRIEAPLAGPPGDSDARNPHDPGTLLPQSDRSRKQRADACDGDPLGLGRRRRRAALWTVALAAALLLSVVACLGIGPVPVPPARAGAIMLAHLGLPVDAHATAAQDSIIWAVRAPRVVLGVGVGACLAVSGAALQAMVRNMLADPYVLGISGGASAGAAAAILFGAGGMLGAAAQPVLAFAGAMIAALAVLVLARAHGAVTSLRMLLAGIAVGYVLSAVTNLLIFTSDSAEGSRSVMFWMLGSLALGHWDVFLALVLAAGLLGTLALTVLGPVLDALAAGDETAWSLGIHPDRARVGLLVVVSLCTGAAVSAAGAIGFVGLVIPHLARRLVGSVHRRMLPVAALLGALFLIWADAIARIALAPRELPIGVLTALVGAPFLVVLVRRLHTRGL</sequence>
<accession>A0ABS1BA50</accession>